<accession>A0A179VEA5</accession>
<evidence type="ECO:0000313" key="5">
    <source>
        <dbReference type="Proteomes" id="UP000186919"/>
    </source>
</evidence>
<evidence type="ECO:0000313" key="4">
    <source>
        <dbReference type="EMBL" id="OAT69343.1"/>
    </source>
</evidence>
<dbReference type="SUPFAM" id="SSF49785">
    <property type="entry name" value="Galactose-binding domain-like"/>
    <property type="match status" value="1"/>
</dbReference>
<dbReference type="AlphaFoldDB" id="A0A179VEA5"/>
<feature type="domain" description="NAD glycohydrolase translocation F5/8 type C" evidence="3">
    <location>
        <begin position="142"/>
        <end position="234"/>
    </location>
</feature>
<dbReference type="Pfam" id="PF25302">
    <property type="entry name" value="NADase_transloc"/>
    <property type="match status" value="1"/>
</dbReference>
<evidence type="ECO:0000256" key="2">
    <source>
        <dbReference type="SAM" id="Phobius"/>
    </source>
</evidence>
<reference evidence="4 5" key="1">
    <citation type="submission" date="2016-01" db="EMBL/GenBank/DDBJ databases">
        <title>Mycobacterium immunogenum strain CD11_6 genome sequencing and assembly.</title>
        <authorList>
            <person name="Kaur G."/>
            <person name="Nair G.R."/>
            <person name="Mayilraj S."/>
        </authorList>
    </citation>
    <scope>NUCLEOTIDE SEQUENCE [LARGE SCALE GENOMIC DNA]</scope>
    <source>
        <strain evidence="4 5">CD11-6</strain>
    </source>
</reference>
<dbReference type="Proteomes" id="UP000186919">
    <property type="component" value="Unassembled WGS sequence"/>
</dbReference>
<comment type="caution">
    <text evidence="4">The sequence shown here is derived from an EMBL/GenBank/DDBJ whole genome shotgun (WGS) entry which is preliminary data.</text>
</comment>
<keyword evidence="2" id="KW-1133">Transmembrane helix</keyword>
<dbReference type="EMBL" id="LQYE01000007">
    <property type="protein sequence ID" value="OAT69343.1"/>
    <property type="molecule type" value="Genomic_DNA"/>
</dbReference>
<feature type="region of interest" description="Disordered" evidence="1">
    <location>
        <begin position="269"/>
        <end position="290"/>
    </location>
</feature>
<keyword evidence="2" id="KW-0472">Membrane</keyword>
<keyword evidence="2" id="KW-0812">Transmembrane</keyword>
<evidence type="ECO:0000256" key="1">
    <source>
        <dbReference type="SAM" id="MobiDB-lite"/>
    </source>
</evidence>
<feature type="region of interest" description="Disordered" evidence="1">
    <location>
        <begin position="25"/>
        <end position="55"/>
    </location>
</feature>
<organism evidence="4 5">
    <name type="scientific">Mycobacteroides immunogenum</name>
    <dbReference type="NCBI Taxonomy" id="83262"/>
    <lineage>
        <taxon>Bacteria</taxon>
        <taxon>Bacillati</taxon>
        <taxon>Actinomycetota</taxon>
        <taxon>Actinomycetes</taxon>
        <taxon>Mycobacteriales</taxon>
        <taxon>Mycobacteriaceae</taxon>
        <taxon>Mycobacteroides</taxon>
    </lineage>
</organism>
<proteinExistence type="predicted"/>
<evidence type="ECO:0000259" key="3">
    <source>
        <dbReference type="Pfam" id="PF25302"/>
    </source>
</evidence>
<dbReference type="InterPro" id="IPR008979">
    <property type="entry name" value="Galactose-bd-like_sf"/>
</dbReference>
<protein>
    <recommendedName>
        <fullName evidence="3">NAD glycohydrolase translocation F5/8 type C domain-containing protein</fullName>
    </recommendedName>
</protein>
<name>A0A179VEA5_9MYCO</name>
<dbReference type="NCBIfam" id="NF047619">
    <property type="entry name" value="NADase_discoid"/>
    <property type="match status" value="1"/>
</dbReference>
<gene>
    <name evidence="4" type="ORF">AWB85_21510</name>
</gene>
<feature type="transmembrane region" description="Helical" evidence="2">
    <location>
        <begin position="91"/>
        <end position="113"/>
    </location>
</feature>
<dbReference type="Gene3D" id="2.60.120.260">
    <property type="entry name" value="Galactose-binding domain-like"/>
    <property type="match status" value="1"/>
</dbReference>
<dbReference type="InterPro" id="IPR057561">
    <property type="entry name" value="NADase_transloc"/>
</dbReference>
<dbReference type="RefSeq" id="WP_064628853.1">
    <property type="nucleotide sequence ID" value="NZ_LQYE01000007.1"/>
</dbReference>
<sequence>MTTTTPQPDQDQGWENRALILASVAPRSTTRPARHGSGTTALAAPTPDSDDLEKDLRPGAFTRTVAGIGRAARWSRDKFNDKVPRKNRGHAALLAAGVIVVLIVAGSVVRFLAADVSPAPTAASSTAAPPPASTTPKVLSTVITPASANDYCKKDDGTYQSAMNMFDNNFNTAWVCTRVNNEDGQLIQVTFDQQVTISQIRCVGGFDAYAPDGTDLWSKHRPVTKLEIYFPKELRRAEAEIDTGGARDWRFTDINPPATVSTLLLRIKETTDPPAPPTPTTETRAPGDETTTTAISECQFIGVPTNAAPA</sequence>